<protein>
    <submittedName>
        <fullName evidence="2">Uncharacterized protein</fullName>
    </submittedName>
</protein>
<keyword evidence="1" id="KW-0812">Transmembrane</keyword>
<evidence type="ECO:0000256" key="1">
    <source>
        <dbReference type="SAM" id="Phobius"/>
    </source>
</evidence>
<dbReference type="OrthoDB" id="5954868at2759"/>
<evidence type="ECO:0000313" key="3">
    <source>
        <dbReference type="Proteomes" id="UP000241890"/>
    </source>
</evidence>
<dbReference type="PANTHER" id="PTHR31389:SF4">
    <property type="entry name" value="LD39211P"/>
    <property type="match status" value="1"/>
</dbReference>
<evidence type="ECO:0000313" key="2">
    <source>
        <dbReference type="EMBL" id="GBG25542.1"/>
    </source>
</evidence>
<dbReference type="EMBL" id="BEYU01000013">
    <property type="protein sequence ID" value="GBG25542.1"/>
    <property type="molecule type" value="Genomic_DNA"/>
</dbReference>
<organism evidence="2 3">
    <name type="scientific">Hondaea fermentalgiana</name>
    <dbReference type="NCBI Taxonomy" id="2315210"/>
    <lineage>
        <taxon>Eukaryota</taxon>
        <taxon>Sar</taxon>
        <taxon>Stramenopiles</taxon>
        <taxon>Bigyra</taxon>
        <taxon>Labyrinthulomycetes</taxon>
        <taxon>Thraustochytrida</taxon>
        <taxon>Thraustochytriidae</taxon>
        <taxon>Hondaea</taxon>
    </lineage>
</organism>
<gene>
    <name evidence="2" type="ORF">FCC1311_017609</name>
</gene>
<name>A0A2R5G3F1_9STRA</name>
<dbReference type="PANTHER" id="PTHR31389">
    <property type="entry name" value="LD39211P"/>
    <property type="match status" value="1"/>
</dbReference>
<accession>A0A2R5G3F1</accession>
<keyword evidence="1" id="KW-1133">Transmembrane helix</keyword>
<dbReference type="AlphaFoldDB" id="A0A2R5G3F1"/>
<proteinExistence type="predicted"/>
<sequence length="502" mass="56995">MSDDGQHNFSHVKIWYTLRQDLEISFPRIGVSIEDLDAWNGTEAILTQAQDECIYFILAITFRFTPYRKVIYDSTNRHSGLLAWRAFTSKFSRYEVLEQRRLFREVVTLMMLTPSPTRAMKASIPWTTTVTLETFTVVLVTFIFGALSGGLLVLQLWSSASEPSDRFSSWLFAKSALPESLPLLHSLDVEQYDENDDHHPACEYDPHQGIHVVTACSKNHAKEILDMVDSLQRMWASRANPGSPRTDKLHLHIFVLKNDLPQTIIDTYLKAPCNMAVTVEKFDYAWLGFKDHEYSSAVNKRILGLTNSLWKPIVMRRVAKEIGPCQVMFWCDASVRFGKAFGPIRVWDDVARKNGLVLQFQLDAHNETLPKVTHPMTFKMLSQLTRGRVSSDIMDYRGIKSNSASFQIWYTGNSRVMDILEDLANCALVKECMAPEGASGFTGFGKCHQDFEGHCQIFKRTQNRVPHFCDASGREINLPNFALALDPPPVDQVAKTSVPTRG</sequence>
<keyword evidence="3" id="KW-1185">Reference proteome</keyword>
<dbReference type="Proteomes" id="UP000241890">
    <property type="component" value="Unassembled WGS sequence"/>
</dbReference>
<keyword evidence="1" id="KW-0472">Membrane</keyword>
<reference evidence="2 3" key="1">
    <citation type="submission" date="2017-12" db="EMBL/GenBank/DDBJ databases">
        <title>Sequencing, de novo assembly and annotation of complete genome of a new Thraustochytrid species, strain FCC1311.</title>
        <authorList>
            <person name="Sedici K."/>
            <person name="Godart F."/>
            <person name="Aiese Cigliano R."/>
            <person name="Sanseverino W."/>
            <person name="Barakat M."/>
            <person name="Ortet P."/>
            <person name="Marechal E."/>
            <person name="Cagnac O."/>
            <person name="Amato A."/>
        </authorList>
    </citation>
    <scope>NUCLEOTIDE SEQUENCE [LARGE SCALE GENOMIC DNA]</scope>
</reference>
<dbReference type="InParanoid" id="A0A2R5G3F1"/>
<comment type="caution">
    <text evidence="2">The sequence shown here is derived from an EMBL/GenBank/DDBJ whole genome shotgun (WGS) entry which is preliminary data.</text>
</comment>
<feature type="transmembrane region" description="Helical" evidence="1">
    <location>
        <begin position="130"/>
        <end position="157"/>
    </location>
</feature>